<dbReference type="GO" id="GO:0015648">
    <property type="term" value="F:lipid-linked peptidoglycan transporter activity"/>
    <property type="evidence" value="ECO:0007669"/>
    <property type="project" value="TreeGrafter"/>
</dbReference>
<feature type="transmembrane region" description="Helical" evidence="11">
    <location>
        <begin position="347"/>
        <end position="370"/>
    </location>
</feature>
<feature type="transmembrane region" description="Helical" evidence="11">
    <location>
        <begin position="192"/>
        <end position="212"/>
    </location>
</feature>
<dbReference type="InterPro" id="IPR011923">
    <property type="entry name" value="RodA/MrdB"/>
</dbReference>
<evidence type="ECO:0000313" key="13">
    <source>
        <dbReference type="Proteomes" id="UP000322084"/>
    </source>
</evidence>
<reference evidence="12 13" key="1">
    <citation type="submission" date="2019-09" db="EMBL/GenBank/DDBJ databases">
        <title>NBRP : Genome information of microbial organism related human and environment.</title>
        <authorList>
            <person name="Hattori M."/>
            <person name="Oshima K."/>
            <person name="Inaba H."/>
            <person name="Suda W."/>
            <person name="Sakamoto M."/>
            <person name="Iino T."/>
            <person name="Kitahara M."/>
            <person name="Oshida Y."/>
            <person name="Iida T."/>
            <person name="Kudo T."/>
            <person name="Itoh T."/>
            <person name="Ohkuma M."/>
        </authorList>
    </citation>
    <scope>NUCLEOTIDE SEQUENCE [LARGE SCALE GENOMIC DNA]</scope>
    <source>
        <strain evidence="12 13">Hi-2</strain>
    </source>
</reference>
<dbReference type="AlphaFoldDB" id="A0A5A7MS72"/>
<keyword evidence="10 11" id="KW-0961">Cell wall biogenesis/degradation</keyword>
<evidence type="ECO:0000256" key="11">
    <source>
        <dbReference type="HAMAP-Rule" id="MF_02079"/>
    </source>
</evidence>
<dbReference type="EC" id="2.4.99.28" evidence="11"/>
<feature type="transmembrane region" description="Helical" evidence="11">
    <location>
        <begin position="170"/>
        <end position="187"/>
    </location>
</feature>
<dbReference type="GO" id="GO:0071555">
    <property type="term" value="P:cell wall organization"/>
    <property type="evidence" value="ECO:0007669"/>
    <property type="project" value="UniProtKB-KW"/>
</dbReference>
<evidence type="ECO:0000256" key="5">
    <source>
        <dbReference type="ARBA" id="ARBA00022692"/>
    </source>
</evidence>
<gene>
    <name evidence="11 12" type="primary">rodA</name>
    <name evidence="11" type="synonym">mrdB</name>
    <name evidence="12" type="ORF">JCM17844_15020</name>
</gene>
<dbReference type="UniPathway" id="UPA00219"/>
<evidence type="ECO:0000313" key="12">
    <source>
        <dbReference type="EMBL" id="GEQ97865.1"/>
    </source>
</evidence>
<comment type="pathway">
    <text evidence="11">Cell wall biogenesis; peptidoglycan biosynthesis.</text>
</comment>
<dbReference type="RefSeq" id="WP_150000270.1">
    <property type="nucleotide sequence ID" value="NZ_BKCL01000004.1"/>
</dbReference>
<keyword evidence="9 11" id="KW-0472">Membrane</keyword>
<name>A0A5A7MS72_9PROT</name>
<comment type="function">
    <text evidence="11">Peptidoglycan polymerase that is essential for cell wall elongation.</text>
</comment>
<evidence type="ECO:0000256" key="4">
    <source>
        <dbReference type="ARBA" id="ARBA00022679"/>
    </source>
</evidence>
<dbReference type="GO" id="GO:0032153">
    <property type="term" value="C:cell division site"/>
    <property type="evidence" value="ECO:0007669"/>
    <property type="project" value="TreeGrafter"/>
</dbReference>
<keyword evidence="2 11" id="KW-1003">Cell membrane</keyword>
<dbReference type="PROSITE" id="PS00428">
    <property type="entry name" value="FTSW_RODA_SPOVE"/>
    <property type="match status" value="1"/>
</dbReference>
<dbReference type="HAMAP" id="MF_02079">
    <property type="entry name" value="PGT_RodA"/>
    <property type="match status" value="1"/>
</dbReference>
<dbReference type="Proteomes" id="UP000322084">
    <property type="component" value="Unassembled WGS sequence"/>
</dbReference>
<dbReference type="GO" id="GO:0008955">
    <property type="term" value="F:peptidoglycan glycosyltransferase activity"/>
    <property type="evidence" value="ECO:0007669"/>
    <property type="project" value="UniProtKB-UniRule"/>
</dbReference>
<dbReference type="InterPro" id="IPR001182">
    <property type="entry name" value="FtsW/RodA"/>
</dbReference>
<evidence type="ECO:0000256" key="6">
    <source>
        <dbReference type="ARBA" id="ARBA00022960"/>
    </source>
</evidence>
<accession>A0A5A7MS72</accession>
<feature type="transmembrane region" description="Helical" evidence="11">
    <location>
        <begin position="281"/>
        <end position="302"/>
    </location>
</feature>
<evidence type="ECO:0000256" key="9">
    <source>
        <dbReference type="ARBA" id="ARBA00023136"/>
    </source>
</evidence>
<feature type="transmembrane region" description="Helical" evidence="11">
    <location>
        <begin position="58"/>
        <end position="80"/>
    </location>
</feature>
<evidence type="ECO:0000256" key="2">
    <source>
        <dbReference type="ARBA" id="ARBA00022475"/>
    </source>
</evidence>
<keyword evidence="11" id="KW-0997">Cell inner membrane</keyword>
<keyword evidence="3 11" id="KW-0328">Glycosyltransferase</keyword>
<comment type="similarity">
    <text evidence="11">Belongs to the SEDS family. MrdB/RodA subfamily.</text>
</comment>
<feature type="transmembrane region" description="Helical" evidence="11">
    <location>
        <begin position="86"/>
        <end position="107"/>
    </location>
</feature>
<feature type="transmembrane region" description="Helical" evidence="11">
    <location>
        <begin position="314"/>
        <end position="341"/>
    </location>
</feature>
<dbReference type="InterPro" id="IPR018365">
    <property type="entry name" value="Cell_cycle_FtsW-rel_CS"/>
</dbReference>
<organism evidence="12 13">
    <name type="scientific">Iodidimonas gelatinilytica</name>
    <dbReference type="NCBI Taxonomy" id="1236966"/>
    <lineage>
        <taxon>Bacteria</taxon>
        <taxon>Pseudomonadati</taxon>
        <taxon>Pseudomonadota</taxon>
        <taxon>Alphaproteobacteria</taxon>
        <taxon>Iodidimonadales</taxon>
        <taxon>Iodidimonadaceae</taxon>
        <taxon>Iodidimonas</taxon>
    </lineage>
</organism>
<evidence type="ECO:0000256" key="1">
    <source>
        <dbReference type="ARBA" id="ARBA00004141"/>
    </source>
</evidence>
<keyword evidence="8 11" id="KW-1133">Transmembrane helix</keyword>
<feature type="transmembrane region" description="Helical" evidence="11">
    <location>
        <begin position="25"/>
        <end position="46"/>
    </location>
</feature>
<dbReference type="NCBIfam" id="TIGR02210">
    <property type="entry name" value="rodA_shape"/>
    <property type="match status" value="1"/>
</dbReference>
<keyword evidence="7 11" id="KW-0573">Peptidoglycan synthesis</keyword>
<protein>
    <recommendedName>
        <fullName evidence="11">Peptidoglycan glycosyltransferase MrdB</fullName>
        <shortName evidence="11">PGT</shortName>
        <ecNumber evidence="11">2.4.99.28</ecNumber>
    </recommendedName>
    <alternativeName>
        <fullName evidence="11">Cell elongation protein RodA</fullName>
    </alternativeName>
    <alternativeName>
        <fullName evidence="11">Cell wall polymerase</fullName>
    </alternativeName>
    <alternativeName>
        <fullName evidence="11">Peptidoglycan polymerase</fullName>
        <shortName evidence="11">PG polymerase</shortName>
    </alternativeName>
</protein>
<evidence type="ECO:0000256" key="7">
    <source>
        <dbReference type="ARBA" id="ARBA00022984"/>
    </source>
</evidence>
<evidence type="ECO:0000256" key="3">
    <source>
        <dbReference type="ARBA" id="ARBA00022676"/>
    </source>
</evidence>
<feature type="transmembrane region" description="Helical" evidence="11">
    <location>
        <begin position="147"/>
        <end position="164"/>
    </location>
</feature>
<proteinExistence type="inferred from homology"/>
<dbReference type="PANTHER" id="PTHR30474:SF1">
    <property type="entry name" value="PEPTIDOGLYCAN GLYCOSYLTRANSFERASE MRDB"/>
    <property type="match status" value="1"/>
</dbReference>
<comment type="caution">
    <text evidence="12">The sequence shown here is derived from an EMBL/GenBank/DDBJ whole genome shotgun (WGS) entry which is preliminary data.</text>
</comment>
<sequence length="380" mass="41250">MNDTSLFAPRRVKKTLPQKLMELNWLFVLLLVAIACVGFAMLYSVGGGSFDPWARQQAIRFGAIFILMLVIALVDLRIWFQLAYPAYIGALILLLAVEFIGVVGMGGQRWLDIGFMRLQPSELMKIALVMAVARYYHGLNVTQSSQILRLIPPFLMVAIPMILIMRQPDLGTSLLLAAGGVSVIFLAGASKWLFIGGAAATAGAIPLAWGFLHDYQKQRVLTFFNPESDPLGAGYQIMQSKIALGSGGMTGKGFLLGTQSHLNFLPEMKTDFIFTVLAEEFGLVGGLSVIGLYLLVLSYGMYVAATCRNQFGRLLAAGLTFSLFLYVFINVGMVMGLLPVVGVPLPMISYGGSAMLTMLVAFGLIFAVSLNRKLAIPRGI</sequence>
<evidence type="ECO:0000256" key="8">
    <source>
        <dbReference type="ARBA" id="ARBA00022989"/>
    </source>
</evidence>
<dbReference type="PANTHER" id="PTHR30474">
    <property type="entry name" value="CELL CYCLE PROTEIN"/>
    <property type="match status" value="1"/>
</dbReference>
<dbReference type="GO" id="GO:0008360">
    <property type="term" value="P:regulation of cell shape"/>
    <property type="evidence" value="ECO:0007669"/>
    <property type="project" value="UniProtKB-KW"/>
</dbReference>
<comment type="catalytic activity">
    <reaction evidence="11">
        <text>[GlcNAc-(1-&gt;4)-Mur2Ac(oyl-L-Ala-gamma-D-Glu-L-Lys-D-Ala-D-Ala)](n)-di-trans,octa-cis-undecaprenyl diphosphate + beta-D-GlcNAc-(1-&gt;4)-Mur2Ac(oyl-L-Ala-gamma-D-Glu-L-Lys-D-Ala-D-Ala)-di-trans,octa-cis-undecaprenyl diphosphate = [GlcNAc-(1-&gt;4)-Mur2Ac(oyl-L-Ala-gamma-D-Glu-L-Lys-D-Ala-D-Ala)](n+1)-di-trans,octa-cis-undecaprenyl diphosphate + di-trans,octa-cis-undecaprenyl diphosphate + H(+)</text>
        <dbReference type="Rhea" id="RHEA:23708"/>
        <dbReference type="Rhea" id="RHEA-COMP:9602"/>
        <dbReference type="Rhea" id="RHEA-COMP:9603"/>
        <dbReference type="ChEBI" id="CHEBI:15378"/>
        <dbReference type="ChEBI" id="CHEBI:58405"/>
        <dbReference type="ChEBI" id="CHEBI:60033"/>
        <dbReference type="ChEBI" id="CHEBI:78435"/>
        <dbReference type="EC" id="2.4.99.28"/>
    </reaction>
</comment>
<dbReference type="GO" id="GO:0005886">
    <property type="term" value="C:plasma membrane"/>
    <property type="evidence" value="ECO:0007669"/>
    <property type="project" value="UniProtKB-SubCell"/>
</dbReference>
<keyword evidence="5 11" id="KW-0812">Transmembrane</keyword>
<dbReference type="EMBL" id="BKCL01000004">
    <property type="protein sequence ID" value="GEQ97865.1"/>
    <property type="molecule type" value="Genomic_DNA"/>
</dbReference>
<dbReference type="GO" id="GO:0051301">
    <property type="term" value="P:cell division"/>
    <property type="evidence" value="ECO:0007669"/>
    <property type="project" value="InterPro"/>
</dbReference>
<keyword evidence="6 11" id="KW-0133">Cell shape</keyword>
<evidence type="ECO:0000256" key="10">
    <source>
        <dbReference type="ARBA" id="ARBA00023316"/>
    </source>
</evidence>
<dbReference type="GO" id="GO:0009252">
    <property type="term" value="P:peptidoglycan biosynthetic process"/>
    <property type="evidence" value="ECO:0007669"/>
    <property type="project" value="UniProtKB-UniRule"/>
</dbReference>
<keyword evidence="4 11" id="KW-0808">Transferase</keyword>
<comment type="subcellular location">
    <subcellularLocation>
        <location evidence="11">Cell inner membrane</location>
        <topology evidence="11">Multi-pass membrane protein</topology>
    </subcellularLocation>
    <subcellularLocation>
        <location evidence="1">Membrane</location>
        <topology evidence="1">Multi-pass membrane protein</topology>
    </subcellularLocation>
</comment>
<dbReference type="Pfam" id="PF01098">
    <property type="entry name" value="FTSW_RODA_SPOVE"/>
    <property type="match status" value="1"/>
</dbReference>